<protein>
    <submittedName>
        <fullName evidence="1">Uncharacterized protein</fullName>
    </submittedName>
</protein>
<organism evidence="1 2">
    <name type="scientific">Bionectria ochroleuca</name>
    <name type="common">Gliocladium roseum</name>
    <dbReference type="NCBI Taxonomy" id="29856"/>
    <lineage>
        <taxon>Eukaryota</taxon>
        <taxon>Fungi</taxon>
        <taxon>Dikarya</taxon>
        <taxon>Ascomycota</taxon>
        <taxon>Pezizomycotina</taxon>
        <taxon>Sordariomycetes</taxon>
        <taxon>Hypocreomycetidae</taxon>
        <taxon>Hypocreales</taxon>
        <taxon>Bionectriaceae</taxon>
        <taxon>Clonostachys</taxon>
    </lineage>
</organism>
<proteinExistence type="predicted"/>
<evidence type="ECO:0000313" key="2">
    <source>
        <dbReference type="Proteomes" id="UP000766486"/>
    </source>
</evidence>
<keyword evidence="2" id="KW-1185">Reference proteome</keyword>
<reference evidence="1 2" key="1">
    <citation type="submission" date="2019-06" db="EMBL/GenBank/DDBJ databases">
        <authorList>
            <person name="Broberg M."/>
        </authorList>
    </citation>
    <scope>NUCLEOTIDE SEQUENCE [LARGE SCALE GENOMIC DNA]</scope>
</reference>
<accession>A0ABY6UTU5</accession>
<dbReference type="EMBL" id="CABFNS010000875">
    <property type="protein sequence ID" value="VUC34061.1"/>
    <property type="molecule type" value="Genomic_DNA"/>
</dbReference>
<dbReference type="Proteomes" id="UP000766486">
    <property type="component" value="Unassembled WGS sequence"/>
</dbReference>
<gene>
    <name evidence="1" type="ORF">CLO192961_LOCUS368715</name>
</gene>
<comment type="caution">
    <text evidence="1">The sequence shown here is derived from an EMBL/GenBank/DDBJ whole genome shotgun (WGS) entry which is preliminary data.</text>
</comment>
<name>A0ABY6UTU5_BIOOC</name>
<evidence type="ECO:0000313" key="1">
    <source>
        <dbReference type="EMBL" id="VUC34061.1"/>
    </source>
</evidence>
<sequence>MADLIDETVAQYAAYFQRLSSHYAFNLDARCLLLNPSTRAIDPMPKSRKEEMRWDVSSSGSITNAANMLGDTGWIATLGTTKSTICWIQHGYAIGLPFAVCKNTVSRALAGP</sequence>